<dbReference type="PROSITE" id="PS50097">
    <property type="entry name" value="BTB"/>
    <property type="match status" value="1"/>
</dbReference>
<dbReference type="Gene3D" id="3.30.710.10">
    <property type="entry name" value="Potassium Channel Kv1.1, Chain A"/>
    <property type="match status" value="1"/>
</dbReference>
<dbReference type="EMBL" id="CAJFDH010000001">
    <property type="protein sequence ID" value="CAD5205492.1"/>
    <property type="molecule type" value="Genomic_DNA"/>
</dbReference>
<dbReference type="InterPro" id="IPR000210">
    <property type="entry name" value="BTB/POZ_dom"/>
</dbReference>
<comment type="caution">
    <text evidence="2">The sequence shown here is derived from an EMBL/GenBank/DDBJ whole genome shotgun (WGS) entry which is preliminary data.</text>
</comment>
<dbReference type="PANTHER" id="PTHR24413">
    <property type="entry name" value="SPECKLE-TYPE POZ PROTEIN"/>
    <property type="match status" value="1"/>
</dbReference>
<evidence type="ECO:0000259" key="1">
    <source>
        <dbReference type="PROSITE" id="PS50097"/>
    </source>
</evidence>
<dbReference type="AlphaFoldDB" id="A0A811JQ69"/>
<dbReference type="Proteomes" id="UP000783686">
    <property type="component" value="Unassembled WGS sequence"/>
</dbReference>
<reference evidence="2" key="1">
    <citation type="submission" date="2020-09" db="EMBL/GenBank/DDBJ databases">
        <authorList>
            <person name="Kikuchi T."/>
        </authorList>
    </citation>
    <scope>NUCLEOTIDE SEQUENCE</scope>
    <source>
        <strain evidence="2">SH1</strain>
    </source>
</reference>
<proteinExistence type="predicted"/>
<dbReference type="SUPFAM" id="SSF54695">
    <property type="entry name" value="POZ domain"/>
    <property type="match status" value="1"/>
</dbReference>
<dbReference type="Proteomes" id="UP000614601">
    <property type="component" value="Unassembled WGS sequence"/>
</dbReference>
<dbReference type="CDD" id="cd18186">
    <property type="entry name" value="BTB_POZ_ZBTB_KLHL-like"/>
    <property type="match status" value="1"/>
</dbReference>
<dbReference type="InterPro" id="IPR011333">
    <property type="entry name" value="SKP1/BTB/POZ_sf"/>
</dbReference>
<organism evidence="2 3">
    <name type="scientific">Bursaphelenchus okinawaensis</name>
    <dbReference type="NCBI Taxonomy" id="465554"/>
    <lineage>
        <taxon>Eukaryota</taxon>
        <taxon>Metazoa</taxon>
        <taxon>Ecdysozoa</taxon>
        <taxon>Nematoda</taxon>
        <taxon>Chromadorea</taxon>
        <taxon>Rhabditida</taxon>
        <taxon>Tylenchina</taxon>
        <taxon>Tylenchomorpha</taxon>
        <taxon>Aphelenchoidea</taxon>
        <taxon>Aphelenchoididae</taxon>
        <taxon>Bursaphelenchus</taxon>
    </lineage>
</organism>
<accession>A0A811JQ69</accession>
<protein>
    <recommendedName>
        <fullName evidence="1">BTB domain-containing protein</fullName>
    </recommendedName>
</protein>
<evidence type="ECO:0000313" key="2">
    <source>
        <dbReference type="EMBL" id="CAD5205492.1"/>
    </source>
</evidence>
<gene>
    <name evidence="2" type="ORF">BOKJ2_LOCUS176</name>
</gene>
<evidence type="ECO:0000313" key="3">
    <source>
        <dbReference type="Proteomes" id="UP000614601"/>
    </source>
</evidence>
<feature type="domain" description="BTB" evidence="1">
    <location>
        <begin position="166"/>
        <end position="234"/>
    </location>
</feature>
<dbReference type="EMBL" id="CAJFCW020000001">
    <property type="protein sequence ID" value="CAG9077669.1"/>
    <property type="molecule type" value="Genomic_DNA"/>
</dbReference>
<sequence length="300" mass="34938">MTDSIWYSGRSRKVENVEEYISSKRMAVGENFIKDRIKITHYYVDFVGNRPAKQIRLRLITHKKRKQQATPVSWHASVLSATTDEELWSSDYFNVNHKDKEHLTVDIPEAVCQAPIYAKAEFRILNSKKEKKAEPKKRQAEAVMDDPTEKRLKLDFSEYFNKKQYSDVELHCKDKVYYASKLLLSAVSRTFDAMFNMNMAESQTGIVKISEDFEPETLELLLKFIYSGKISNYDMQVDKLVYIAQYYQVKGLDTECIDTLIKTLNPTNIKERTIMAFELANKKFINACSAYTNDHIDEIV</sequence>
<name>A0A811JQ69_9BILA</name>
<dbReference type="SMART" id="SM00225">
    <property type="entry name" value="BTB"/>
    <property type="match status" value="1"/>
</dbReference>
<dbReference type="Pfam" id="PF00651">
    <property type="entry name" value="BTB"/>
    <property type="match status" value="1"/>
</dbReference>
<keyword evidence="3" id="KW-1185">Reference proteome</keyword>
<dbReference type="OrthoDB" id="5856479at2759"/>